<dbReference type="InterPro" id="IPR058163">
    <property type="entry name" value="LysR-type_TF_proteobact-type"/>
</dbReference>
<dbReference type="Gene3D" id="1.10.10.10">
    <property type="entry name" value="Winged helix-like DNA-binding domain superfamily/Winged helix DNA-binding domain"/>
    <property type="match status" value="1"/>
</dbReference>
<dbReference type="InterPro" id="IPR000847">
    <property type="entry name" value="LysR_HTH_N"/>
</dbReference>
<dbReference type="GO" id="GO:0006351">
    <property type="term" value="P:DNA-templated transcription"/>
    <property type="evidence" value="ECO:0007669"/>
    <property type="project" value="TreeGrafter"/>
</dbReference>
<evidence type="ECO:0000313" key="7">
    <source>
        <dbReference type="Proteomes" id="UP000285349"/>
    </source>
</evidence>
<dbReference type="RefSeq" id="WP_123511752.1">
    <property type="nucleotide sequence ID" value="NZ_MOBQ01000022.1"/>
</dbReference>
<dbReference type="Pfam" id="PF00126">
    <property type="entry name" value="HTH_1"/>
    <property type="match status" value="1"/>
</dbReference>
<sequence length="308" mass="34152">MDRFDAMQAFVRVVEAGSFTKAAETLHMSKTSVTQLVQQLEARLRVKLLNRTTRKVNVTADGAVFYERAVRLLADLDDAETGLSGASVQPRGRLRVDVPSPLASMILVPALPAFHARYPDIQFDMGVSDRMVDIIGENVDCVVRGGELTDQSLMARRVGDLQLGVFAAPSYLARVGTPSHPRELEDSAHRIVGFLWARTGRALPYAMRSDSESVEIKGRYVLAVDDGNAYLAAGLAGLGVLWMPDYMSKAHEARGDLVRLFEGWRLDPMPIFVAFPPNRHISRKLRVFIDWVAELMTHHAPITARQEA</sequence>
<keyword evidence="2" id="KW-0805">Transcription regulation</keyword>
<name>A0A423K0U1_9PSED</name>
<dbReference type="FunFam" id="1.10.10.10:FF:000001">
    <property type="entry name" value="LysR family transcriptional regulator"/>
    <property type="match status" value="1"/>
</dbReference>
<comment type="caution">
    <text evidence="6">The sequence shown here is derived from an EMBL/GenBank/DDBJ whole genome shotgun (WGS) entry which is preliminary data.</text>
</comment>
<reference evidence="6 7" key="1">
    <citation type="submission" date="2016-10" db="EMBL/GenBank/DDBJ databases">
        <title>Comparative genome analysis of multiple Pseudomonas spp. focuses on biocontrol and plant growth promoting traits.</title>
        <authorList>
            <person name="Tao X.-Y."/>
            <person name="Taylor C.G."/>
        </authorList>
    </citation>
    <scope>NUCLEOTIDE SEQUENCE [LARGE SCALE GENOMIC DNA]</scope>
    <source>
        <strain evidence="6 7">37A10</strain>
    </source>
</reference>
<dbReference type="SUPFAM" id="SSF46785">
    <property type="entry name" value="Winged helix' DNA-binding domain"/>
    <property type="match status" value="1"/>
</dbReference>
<comment type="similarity">
    <text evidence="1">Belongs to the LysR transcriptional regulatory family.</text>
</comment>
<dbReference type="Gene3D" id="3.40.190.290">
    <property type="match status" value="1"/>
</dbReference>
<keyword evidence="3" id="KW-0238">DNA-binding</keyword>
<dbReference type="PANTHER" id="PTHR30537">
    <property type="entry name" value="HTH-TYPE TRANSCRIPTIONAL REGULATOR"/>
    <property type="match status" value="1"/>
</dbReference>
<dbReference type="Pfam" id="PF03466">
    <property type="entry name" value="LysR_substrate"/>
    <property type="match status" value="1"/>
</dbReference>
<proteinExistence type="inferred from homology"/>
<organism evidence="6 7">
    <name type="scientific">Pseudomonas frederiksbergensis</name>
    <dbReference type="NCBI Taxonomy" id="104087"/>
    <lineage>
        <taxon>Bacteria</taxon>
        <taxon>Pseudomonadati</taxon>
        <taxon>Pseudomonadota</taxon>
        <taxon>Gammaproteobacteria</taxon>
        <taxon>Pseudomonadales</taxon>
        <taxon>Pseudomonadaceae</taxon>
        <taxon>Pseudomonas</taxon>
    </lineage>
</organism>
<dbReference type="InterPro" id="IPR036390">
    <property type="entry name" value="WH_DNA-bd_sf"/>
</dbReference>
<evidence type="ECO:0000259" key="5">
    <source>
        <dbReference type="PROSITE" id="PS50931"/>
    </source>
</evidence>
<dbReference type="OrthoDB" id="9786526at2"/>
<evidence type="ECO:0000256" key="3">
    <source>
        <dbReference type="ARBA" id="ARBA00023125"/>
    </source>
</evidence>
<evidence type="ECO:0000256" key="4">
    <source>
        <dbReference type="ARBA" id="ARBA00023163"/>
    </source>
</evidence>
<dbReference type="Proteomes" id="UP000285349">
    <property type="component" value="Unassembled WGS sequence"/>
</dbReference>
<gene>
    <name evidence="6" type="ORF">BK666_18115</name>
</gene>
<dbReference type="GO" id="GO:0043565">
    <property type="term" value="F:sequence-specific DNA binding"/>
    <property type="evidence" value="ECO:0007669"/>
    <property type="project" value="TreeGrafter"/>
</dbReference>
<dbReference type="InterPro" id="IPR005119">
    <property type="entry name" value="LysR_subst-bd"/>
</dbReference>
<evidence type="ECO:0000256" key="1">
    <source>
        <dbReference type="ARBA" id="ARBA00009437"/>
    </source>
</evidence>
<dbReference type="EMBL" id="MOBQ01000022">
    <property type="protein sequence ID" value="RON44273.1"/>
    <property type="molecule type" value="Genomic_DNA"/>
</dbReference>
<dbReference type="PANTHER" id="PTHR30537:SF17">
    <property type="entry name" value="LYSR-FAMILY REGULATORY PROTEIN"/>
    <property type="match status" value="1"/>
</dbReference>
<accession>A0A423K0U1</accession>
<dbReference type="AlphaFoldDB" id="A0A423K0U1"/>
<dbReference type="GO" id="GO:0003700">
    <property type="term" value="F:DNA-binding transcription factor activity"/>
    <property type="evidence" value="ECO:0007669"/>
    <property type="project" value="InterPro"/>
</dbReference>
<dbReference type="InterPro" id="IPR036388">
    <property type="entry name" value="WH-like_DNA-bd_sf"/>
</dbReference>
<keyword evidence="4" id="KW-0804">Transcription</keyword>
<evidence type="ECO:0000313" key="6">
    <source>
        <dbReference type="EMBL" id="RON44273.1"/>
    </source>
</evidence>
<dbReference type="PROSITE" id="PS50931">
    <property type="entry name" value="HTH_LYSR"/>
    <property type="match status" value="1"/>
</dbReference>
<feature type="domain" description="HTH lysR-type" evidence="5">
    <location>
        <begin position="1"/>
        <end position="59"/>
    </location>
</feature>
<dbReference type="SUPFAM" id="SSF53850">
    <property type="entry name" value="Periplasmic binding protein-like II"/>
    <property type="match status" value="1"/>
</dbReference>
<protein>
    <submittedName>
        <fullName evidence="6">LysR family transcriptional regulator</fullName>
    </submittedName>
</protein>
<evidence type="ECO:0000256" key="2">
    <source>
        <dbReference type="ARBA" id="ARBA00023015"/>
    </source>
</evidence>
<dbReference type="CDD" id="cd08472">
    <property type="entry name" value="PBP2_CrgA_like_3"/>
    <property type="match status" value="1"/>
</dbReference>